<reference evidence="2" key="1">
    <citation type="journal article" date="2020" name="Stud. Mycol.">
        <title>101 Dothideomycetes genomes: a test case for predicting lifestyles and emergence of pathogens.</title>
        <authorList>
            <person name="Haridas S."/>
            <person name="Albert R."/>
            <person name="Binder M."/>
            <person name="Bloem J."/>
            <person name="Labutti K."/>
            <person name="Salamov A."/>
            <person name="Andreopoulos B."/>
            <person name="Baker S."/>
            <person name="Barry K."/>
            <person name="Bills G."/>
            <person name="Bluhm B."/>
            <person name="Cannon C."/>
            <person name="Castanera R."/>
            <person name="Culley D."/>
            <person name="Daum C."/>
            <person name="Ezra D."/>
            <person name="Gonzalez J."/>
            <person name="Henrissat B."/>
            <person name="Kuo A."/>
            <person name="Liang C."/>
            <person name="Lipzen A."/>
            <person name="Lutzoni F."/>
            <person name="Magnuson J."/>
            <person name="Mondo S."/>
            <person name="Nolan M."/>
            <person name="Ohm R."/>
            <person name="Pangilinan J."/>
            <person name="Park H.-J."/>
            <person name="Ramirez L."/>
            <person name="Alfaro M."/>
            <person name="Sun H."/>
            <person name="Tritt A."/>
            <person name="Yoshinaga Y."/>
            <person name="Zwiers L.-H."/>
            <person name="Turgeon B."/>
            <person name="Goodwin S."/>
            <person name="Spatafora J."/>
            <person name="Crous P."/>
            <person name="Grigoriev I."/>
        </authorList>
    </citation>
    <scope>NUCLEOTIDE SEQUENCE</scope>
    <source>
        <strain evidence="2">HMLAC05119</strain>
    </source>
</reference>
<accession>A0A6A5QD64</accession>
<proteinExistence type="predicted"/>
<protein>
    <submittedName>
        <fullName evidence="2">Uncharacterized protein</fullName>
    </submittedName>
</protein>
<keyword evidence="3" id="KW-1185">Reference proteome</keyword>
<evidence type="ECO:0000313" key="2">
    <source>
        <dbReference type="EMBL" id="KAF1912177.1"/>
    </source>
</evidence>
<dbReference type="EMBL" id="ML979141">
    <property type="protein sequence ID" value="KAF1912177.1"/>
    <property type="molecule type" value="Genomic_DNA"/>
</dbReference>
<dbReference type="OrthoDB" id="3943581at2759"/>
<dbReference type="AlphaFoldDB" id="A0A6A5QD64"/>
<organism evidence="2 3">
    <name type="scientific">Ampelomyces quisqualis</name>
    <name type="common">Powdery mildew agent</name>
    <dbReference type="NCBI Taxonomy" id="50730"/>
    <lineage>
        <taxon>Eukaryota</taxon>
        <taxon>Fungi</taxon>
        <taxon>Dikarya</taxon>
        <taxon>Ascomycota</taxon>
        <taxon>Pezizomycotina</taxon>
        <taxon>Dothideomycetes</taxon>
        <taxon>Pleosporomycetidae</taxon>
        <taxon>Pleosporales</taxon>
        <taxon>Pleosporineae</taxon>
        <taxon>Phaeosphaeriaceae</taxon>
        <taxon>Ampelomyces</taxon>
    </lineage>
</organism>
<feature type="compositionally biased region" description="Pro residues" evidence="1">
    <location>
        <begin position="122"/>
        <end position="134"/>
    </location>
</feature>
<evidence type="ECO:0000313" key="3">
    <source>
        <dbReference type="Proteomes" id="UP000800096"/>
    </source>
</evidence>
<name>A0A6A5QD64_AMPQU</name>
<feature type="region of interest" description="Disordered" evidence="1">
    <location>
        <begin position="97"/>
        <end position="134"/>
    </location>
</feature>
<dbReference type="Proteomes" id="UP000800096">
    <property type="component" value="Unassembled WGS sequence"/>
</dbReference>
<gene>
    <name evidence="2" type="ORF">BDU57DRAFT_560060</name>
</gene>
<evidence type="ECO:0000256" key="1">
    <source>
        <dbReference type="SAM" id="MobiDB-lite"/>
    </source>
</evidence>
<sequence length="268" mass="28229">MGLTRRILLIASSVFLILVIALSLATVIEVRAPPGKIIQVQVAQAAKKGESDRVVGAKAKLNGSDFDRVDVLQGSSSVPGTSLATPSTMTATEDGVLGATPTPHRSASANWDADGVIGPVAKPSPKPVPVPRPQPPAQPQLPIVALSYSGNGGPKHCRGRVVQQMRFGPPVSRWKNGTCVNLPSQARCGVFVSSKGDNCEAQLFNMPDCYNTTETYINTVVFMPEERPVGALWSSMWVKCGVEVPEAKMLDPSVLGDALKPKPKPGGG</sequence>